<dbReference type="PANTHER" id="PTHR37305:SF1">
    <property type="entry name" value="MEMBRANE PROTEIN"/>
    <property type="match status" value="1"/>
</dbReference>
<protein>
    <submittedName>
        <fullName evidence="2">Uncharacterized protein</fullName>
    </submittedName>
</protein>
<accession>A0A1M6QNF6</accession>
<keyword evidence="1" id="KW-0812">Transmembrane</keyword>
<feature type="transmembrane region" description="Helical" evidence="1">
    <location>
        <begin position="21"/>
        <end position="41"/>
    </location>
</feature>
<keyword evidence="1" id="KW-0472">Membrane</keyword>
<feature type="transmembrane region" description="Helical" evidence="1">
    <location>
        <begin position="374"/>
        <end position="396"/>
    </location>
</feature>
<proteinExistence type="predicted"/>
<feature type="transmembrane region" description="Helical" evidence="1">
    <location>
        <begin position="233"/>
        <end position="252"/>
    </location>
</feature>
<keyword evidence="3" id="KW-1185">Reference proteome</keyword>
<feature type="transmembrane region" description="Helical" evidence="1">
    <location>
        <begin position="289"/>
        <end position="311"/>
    </location>
</feature>
<evidence type="ECO:0000313" key="2">
    <source>
        <dbReference type="EMBL" id="SHK21812.1"/>
    </source>
</evidence>
<dbReference type="EMBL" id="FRAC01000010">
    <property type="protein sequence ID" value="SHK21812.1"/>
    <property type="molecule type" value="Genomic_DNA"/>
</dbReference>
<feature type="transmembrane region" description="Helical" evidence="1">
    <location>
        <begin position="258"/>
        <end position="277"/>
    </location>
</feature>
<dbReference type="STRING" id="1121322.SAMN02745136_01958"/>
<dbReference type="RefSeq" id="WP_073275305.1">
    <property type="nucleotide sequence ID" value="NZ_FRAC01000010.1"/>
</dbReference>
<dbReference type="PANTHER" id="PTHR37305">
    <property type="entry name" value="INTEGRAL MEMBRANE PROTEIN-RELATED"/>
    <property type="match status" value="1"/>
</dbReference>
<evidence type="ECO:0000313" key="3">
    <source>
        <dbReference type="Proteomes" id="UP000184386"/>
    </source>
</evidence>
<dbReference type="Proteomes" id="UP000184386">
    <property type="component" value="Unassembled WGS sequence"/>
</dbReference>
<evidence type="ECO:0000256" key="1">
    <source>
        <dbReference type="SAM" id="Phobius"/>
    </source>
</evidence>
<sequence>MNSFWSLVGFEYKKILHKKSVRIVLLLSILISAVSVGGTLFGSNYINGKVYESNYAAMVKDREYARGLAGRKLDGKLIREAVKAYSKIPPSGRYQDTVEYQTFARPYSPVYSIIRTIYNTESSRFNMEDFQVLSGDKAEQFYSMRRKEQVQLVNETGMSSKAKEQVLALDAELKIPFTFSYTDGYTRFFVMLYTFGLTAAFVMAVCTAPIFAGEYTSGADQLILASKYGKNKLITAKLFTGFSIAASIALVFIVVDYILSMCIFGLDGGGAPLQLFMPLSPYPLTMGQTAWLLAASTFFACLMTAAVTMLLSAKLKSPFGVIILVGLLLIVPMFLNVPESNIVLYNLFHLLPANMMPLWAVTDGIQYELFGLVLRPYVFFPLFAVLICVFLAPFAYRSFKNHQIV</sequence>
<name>A0A1M6QNF6_9FIRM</name>
<reference evidence="2 3" key="1">
    <citation type="submission" date="2016-11" db="EMBL/GenBank/DDBJ databases">
        <authorList>
            <person name="Jaros S."/>
            <person name="Januszkiewicz K."/>
            <person name="Wedrychowicz H."/>
        </authorList>
    </citation>
    <scope>NUCLEOTIDE SEQUENCE [LARGE SCALE GENOMIC DNA]</scope>
    <source>
        <strain evidence="2 3">DSM 15929</strain>
    </source>
</reference>
<dbReference type="OrthoDB" id="1700423at2"/>
<dbReference type="AlphaFoldDB" id="A0A1M6QNF6"/>
<feature type="transmembrane region" description="Helical" evidence="1">
    <location>
        <begin position="317"/>
        <end position="335"/>
    </location>
</feature>
<gene>
    <name evidence="2" type="ORF">SAMN02745136_01958</name>
</gene>
<keyword evidence="1" id="KW-1133">Transmembrane helix</keyword>
<organism evidence="2 3">
    <name type="scientific">Anaerocolumna jejuensis DSM 15929</name>
    <dbReference type="NCBI Taxonomy" id="1121322"/>
    <lineage>
        <taxon>Bacteria</taxon>
        <taxon>Bacillati</taxon>
        <taxon>Bacillota</taxon>
        <taxon>Clostridia</taxon>
        <taxon>Lachnospirales</taxon>
        <taxon>Lachnospiraceae</taxon>
        <taxon>Anaerocolumna</taxon>
    </lineage>
</organism>
<feature type="transmembrane region" description="Helical" evidence="1">
    <location>
        <begin position="188"/>
        <end position="212"/>
    </location>
</feature>